<gene>
    <name evidence="1" type="ORF">O1611_g1411</name>
</gene>
<name>A0ACC2JXH7_9PEZI</name>
<dbReference type="EMBL" id="JAPUUL010000163">
    <property type="protein sequence ID" value="KAJ8132216.1"/>
    <property type="molecule type" value="Genomic_DNA"/>
</dbReference>
<dbReference type="Proteomes" id="UP001153332">
    <property type="component" value="Unassembled WGS sequence"/>
</dbReference>
<sequence>MSKFDYLIGSRRKGNISAHGQPDIGIHGFPYDAKLITVAFLAYRFSSDLPLPLEERLVPIMAFAAISIALAALPIANAGSLLNSRATCSTTVESCSSAASSSSVSSCCVNKPGGQFLQTQFWDTDPVTGPSNSWTIHGLWPDNCDGTYDENCDSSRAYTDITTILQNNGKSSLVTYMQQYWQSNSESTEDFWEHEWSTHGTCVSTLDPDCYTSYKTGQEAADFFQVVVDLFQSLDTYSALSAAGITPSSTKTYTSAQIQAALLKVTGKAAVILCSNSELYQVYYGFFANGPLQNGDFVASTIVGDSSNCPSSGVKYLPKSGSSTPTTTTKTTTKTVSRRMRFPGGYRRTTSPTSTATGSFSGQGYLNAYYNGNADGCLISAGTWYTTGTCATYTATASGSGFTLTSSKGTCGVVSGALTCGSGVSATVFTAVSGKLAYNGASTFYASVVPTGSTQATVYTSSKTYSVTFQWQSV</sequence>
<reference evidence="1" key="1">
    <citation type="submission" date="2022-12" db="EMBL/GenBank/DDBJ databases">
        <title>Genome Sequence of Lasiodiplodia mahajangana.</title>
        <authorList>
            <person name="Buettner E."/>
        </authorList>
    </citation>
    <scope>NUCLEOTIDE SEQUENCE</scope>
    <source>
        <strain evidence="1">VT137</strain>
    </source>
</reference>
<accession>A0ACC2JXH7</accession>
<organism evidence="1 2">
    <name type="scientific">Lasiodiplodia mahajangana</name>
    <dbReference type="NCBI Taxonomy" id="1108764"/>
    <lineage>
        <taxon>Eukaryota</taxon>
        <taxon>Fungi</taxon>
        <taxon>Dikarya</taxon>
        <taxon>Ascomycota</taxon>
        <taxon>Pezizomycotina</taxon>
        <taxon>Dothideomycetes</taxon>
        <taxon>Dothideomycetes incertae sedis</taxon>
        <taxon>Botryosphaeriales</taxon>
        <taxon>Botryosphaeriaceae</taxon>
        <taxon>Lasiodiplodia</taxon>
    </lineage>
</organism>
<keyword evidence="2" id="KW-1185">Reference proteome</keyword>
<protein>
    <submittedName>
        <fullName evidence="1">Uncharacterized protein</fullName>
    </submittedName>
</protein>
<proteinExistence type="predicted"/>
<evidence type="ECO:0000313" key="2">
    <source>
        <dbReference type="Proteomes" id="UP001153332"/>
    </source>
</evidence>
<evidence type="ECO:0000313" key="1">
    <source>
        <dbReference type="EMBL" id="KAJ8132216.1"/>
    </source>
</evidence>
<comment type="caution">
    <text evidence="1">The sequence shown here is derived from an EMBL/GenBank/DDBJ whole genome shotgun (WGS) entry which is preliminary data.</text>
</comment>